<keyword evidence="1" id="KW-0614">Plasmid</keyword>
<evidence type="ECO:0000313" key="2">
    <source>
        <dbReference type="Proteomes" id="UP000007954"/>
    </source>
</evidence>
<sequence>MSNIFVSKSTDIESIISNVKLRAKSIPDDQEHFIKFVAQNGREFKSDEMVKQGTVLHDDAKTLAEYAGAVPKRCFQNCRQAMQMEDQIDADVQYCEGYIQYIENGQKILTRHAWILLDGYVAEITISPEILPDEKRSYCGVQCSLAEAAEIADMHG</sequence>
<dbReference type="Proteomes" id="UP000007954">
    <property type="component" value="Plasmid PL100"/>
</dbReference>
<dbReference type="AlphaFoldDB" id="G0LNC3"/>
<protein>
    <submittedName>
        <fullName evidence="1">Uncharacterized protein</fullName>
    </submittedName>
</protein>
<accession>G0LNC3</accession>
<dbReference type="GeneID" id="12445560"/>
<dbReference type="HOGENOM" id="CLU_1682670_0_0_2"/>
<dbReference type="EMBL" id="FR746100">
    <property type="protein sequence ID" value="CCC41929.1"/>
    <property type="molecule type" value="Genomic_DNA"/>
</dbReference>
<name>G0LNC3_HALWC</name>
<reference evidence="1 2" key="1">
    <citation type="journal article" date="2011" name="PLoS ONE">
        <title>Haloquadratum walsbyi: limited diversity in a global pond.</title>
        <authorList>
            <person name="Dyall-Smith M."/>
            <person name="Pfeiffer F."/>
            <person name="Klee K."/>
            <person name="Palm P."/>
            <person name="Gross K."/>
            <person name="Schuster S.C."/>
            <person name="Rampp M."/>
            <person name="Oesterhelt D."/>
        </authorList>
    </citation>
    <scope>NUCLEOTIDE SEQUENCE [LARGE SCALE GENOMIC DNA]</scope>
    <source>
        <strain evidence="2">DSM 16854 / JCM 12705 / C23</strain>
        <plasmid evidence="2">Plasmid PL100</plasmid>
    </source>
</reference>
<evidence type="ECO:0000313" key="1">
    <source>
        <dbReference type="EMBL" id="CCC41929.1"/>
    </source>
</evidence>
<gene>
    <name evidence="1" type="ordered locus">Hqrw_5056</name>
</gene>
<dbReference type="RefSeq" id="WP_014554919.1">
    <property type="nucleotide sequence ID" value="NC_017457.1"/>
</dbReference>
<organism evidence="1 2">
    <name type="scientific">Haloquadratum walsbyi (strain DSM 16854 / JCM 12705 / C23)</name>
    <dbReference type="NCBI Taxonomy" id="768065"/>
    <lineage>
        <taxon>Archaea</taxon>
        <taxon>Methanobacteriati</taxon>
        <taxon>Methanobacteriota</taxon>
        <taxon>Stenosarchaea group</taxon>
        <taxon>Halobacteria</taxon>
        <taxon>Halobacteriales</taxon>
        <taxon>Haloferacaceae</taxon>
        <taxon>Haloquadratum</taxon>
    </lineage>
</organism>
<dbReference type="KEGG" id="hwc:Hqrw_5056"/>
<proteinExistence type="predicted"/>
<geneLocation type="plasmid" evidence="1 2">
    <name>PL100</name>
</geneLocation>